<reference evidence="1" key="1">
    <citation type="submission" date="2023-08" db="EMBL/GenBank/DDBJ databases">
        <authorList>
            <person name="Audoor S."/>
            <person name="Bilcke G."/>
        </authorList>
    </citation>
    <scope>NUCLEOTIDE SEQUENCE</scope>
</reference>
<dbReference type="Proteomes" id="UP001295423">
    <property type="component" value="Unassembled WGS sequence"/>
</dbReference>
<keyword evidence="2" id="KW-1185">Reference proteome</keyword>
<evidence type="ECO:0000313" key="1">
    <source>
        <dbReference type="EMBL" id="CAJ1939001.1"/>
    </source>
</evidence>
<dbReference type="Gene3D" id="3.80.10.10">
    <property type="entry name" value="Ribonuclease Inhibitor"/>
    <property type="match status" value="2"/>
</dbReference>
<dbReference type="EMBL" id="CAKOGP040000779">
    <property type="protein sequence ID" value="CAJ1939001.1"/>
    <property type="molecule type" value="Genomic_DNA"/>
</dbReference>
<dbReference type="Gene3D" id="1.25.40.20">
    <property type="entry name" value="Ankyrin repeat-containing domain"/>
    <property type="match status" value="1"/>
</dbReference>
<protein>
    <submittedName>
        <fullName evidence="1">Uncharacterized protein</fullName>
    </submittedName>
</protein>
<sequence>MMNASARPEYLILEPGPRKHTKVVRSVSKNDDIIPRFAFQHVFCEDRTDLFIREGISTIEKGAFSKGRSLGNVHCPNSLQVIQKDSFAGCMLHMQSIELPPHPISFGNTVFSGCIKLRNVAIHKGSRLGRGVFKGCHNLEKIFSSSEEMVSALTDRFEKLPLHQLCYSHSFSSLKETIQQMEQAMISCTEVATSQQDCLGMTPLHILSHSTVQHISLYELLLQRDPSGLVVPDKWGSLPIHYALENRAPPEIIRYLLRVHRRLNQPVDYRYFLLVHGADFFETTTMETVQIILESETIEEIDWSLWIHSSNCSASIGIFRDVVMRSLQTRLDNLESNQWKEEIVEKIKNIPKDCLQMAPWSSTPYSQYQPLSTTILSSGIEPVDQIVSKLSLYEKKTVSHLLELAAWKLKVDTETTSGNMPAEEESLRQNCLVHCGSDCIISNVLASSF</sequence>
<dbReference type="InterPro" id="IPR036770">
    <property type="entry name" value="Ankyrin_rpt-contain_sf"/>
</dbReference>
<dbReference type="AlphaFoldDB" id="A0AAD2CNG0"/>
<gene>
    <name evidence="1" type="ORF">CYCCA115_LOCUS6375</name>
</gene>
<name>A0AAD2CNG0_9STRA</name>
<dbReference type="Pfam" id="PF13306">
    <property type="entry name" value="LRR_5"/>
    <property type="match status" value="1"/>
</dbReference>
<dbReference type="SUPFAM" id="SSF48403">
    <property type="entry name" value="Ankyrin repeat"/>
    <property type="match status" value="1"/>
</dbReference>
<proteinExistence type="predicted"/>
<dbReference type="InterPro" id="IPR032675">
    <property type="entry name" value="LRR_dom_sf"/>
</dbReference>
<organism evidence="1 2">
    <name type="scientific">Cylindrotheca closterium</name>
    <dbReference type="NCBI Taxonomy" id="2856"/>
    <lineage>
        <taxon>Eukaryota</taxon>
        <taxon>Sar</taxon>
        <taxon>Stramenopiles</taxon>
        <taxon>Ochrophyta</taxon>
        <taxon>Bacillariophyta</taxon>
        <taxon>Bacillariophyceae</taxon>
        <taxon>Bacillariophycidae</taxon>
        <taxon>Bacillariales</taxon>
        <taxon>Bacillariaceae</taxon>
        <taxon>Cylindrotheca</taxon>
    </lineage>
</organism>
<dbReference type="InterPro" id="IPR026906">
    <property type="entry name" value="LRR_5"/>
</dbReference>
<evidence type="ECO:0000313" key="2">
    <source>
        <dbReference type="Proteomes" id="UP001295423"/>
    </source>
</evidence>
<accession>A0AAD2CNG0</accession>
<comment type="caution">
    <text evidence="1">The sequence shown here is derived from an EMBL/GenBank/DDBJ whole genome shotgun (WGS) entry which is preliminary data.</text>
</comment>